<sequence>MVRAPAIVDTPDVDASFIDTLAESQEDCVWYLAYGSNLSSPVFKGRRGIKPLDVKSVYVKGVELAFDLSGLPYVEPRFANCRLVEEADHVRAGQAPADAKRKDMNGSALVPPGCTNPWVGGMIGVAYLVTPKDFANILKTEGGGSSYEVITVDAQVLDDCEEAREKERFRFTGKVLEAFTLSAPPSKTRIMDGHSSLRYLNLIRNGARVSFAEHRLPVDYIAHLDDLPHYAATFRQKIGRVVFIATFAPVVIPVLALGLLATDKSGNSPQFVNTVRRGLFASLWWCHDNLFAPVFGSGEV</sequence>
<reference evidence="6 7" key="1">
    <citation type="submission" date="2015-04" db="EMBL/GenBank/DDBJ databases">
        <title>Complete genome sequence of Schizopora paradoxa KUC8140, a cosmopolitan wood degrader in East Asia.</title>
        <authorList>
            <consortium name="DOE Joint Genome Institute"/>
            <person name="Min B."/>
            <person name="Park H."/>
            <person name="Jang Y."/>
            <person name="Kim J.-J."/>
            <person name="Kim K.H."/>
            <person name="Pangilinan J."/>
            <person name="Lipzen A."/>
            <person name="Riley R."/>
            <person name="Grigoriev I.V."/>
            <person name="Spatafora J.W."/>
            <person name="Choi I.-G."/>
        </authorList>
    </citation>
    <scope>NUCLEOTIDE SEQUENCE [LARGE SCALE GENOMIC DNA]</scope>
    <source>
        <strain evidence="6 7">KUC8140</strain>
    </source>
</reference>
<keyword evidence="5" id="KW-1133">Transmembrane helix</keyword>
<keyword evidence="7" id="KW-1185">Reference proteome</keyword>
<evidence type="ECO:0000256" key="4">
    <source>
        <dbReference type="PIRSR" id="PIRSR617939-2"/>
    </source>
</evidence>
<name>A0A0H2S031_9AGAM</name>
<evidence type="ECO:0000313" key="7">
    <source>
        <dbReference type="Proteomes" id="UP000053477"/>
    </source>
</evidence>
<gene>
    <name evidence="6" type="ORF">SCHPADRAFT_892408</name>
</gene>
<dbReference type="InParanoid" id="A0A0H2S031"/>
<evidence type="ECO:0000256" key="1">
    <source>
        <dbReference type="ARBA" id="ARBA00012346"/>
    </source>
</evidence>
<keyword evidence="5" id="KW-0812">Transmembrane</keyword>
<dbReference type="AlphaFoldDB" id="A0A0H2S031"/>
<evidence type="ECO:0000256" key="5">
    <source>
        <dbReference type="SAM" id="Phobius"/>
    </source>
</evidence>
<feature type="binding site" evidence="4">
    <location>
        <begin position="31"/>
        <end position="36"/>
    </location>
    <ligand>
        <name>substrate</name>
    </ligand>
</feature>
<dbReference type="EC" id="4.3.2.9" evidence="1"/>
<dbReference type="PANTHER" id="PTHR12935:SF0">
    <property type="entry name" value="GAMMA-GLUTAMYLCYCLOTRANSFERASE"/>
    <property type="match status" value="1"/>
</dbReference>
<evidence type="ECO:0000313" key="6">
    <source>
        <dbReference type="EMBL" id="KLO10381.1"/>
    </source>
</evidence>
<evidence type="ECO:0000256" key="3">
    <source>
        <dbReference type="PIRSR" id="PIRSR617939-1"/>
    </source>
</evidence>
<proteinExistence type="predicted"/>
<dbReference type="PANTHER" id="PTHR12935">
    <property type="entry name" value="GAMMA-GLUTAMYLCYCLOTRANSFERASE"/>
    <property type="match status" value="1"/>
</dbReference>
<dbReference type="GO" id="GO:0003839">
    <property type="term" value="F:gamma-glutamylcyclotransferase activity"/>
    <property type="evidence" value="ECO:0007669"/>
    <property type="project" value="UniProtKB-EC"/>
</dbReference>
<keyword evidence="2" id="KW-0456">Lyase</keyword>
<dbReference type="Proteomes" id="UP000053477">
    <property type="component" value="Unassembled WGS sequence"/>
</dbReference>
<feature type="active site" description="Proton acceptor" evidence="3">
    <location>
        <position position="141"/>
    </location>
</feature>
<feature type="binding site" evidence="4">
    <location>
        <position position="199"/>
    </location>
    <ligand>
        <name>substrate</name>
    </ligand>
</feature>
<feature type="transmembrane region" description="Helical" evidence="5">
    <location>
        <begin position="241"/>
        <end position="261"/>
    </location>
</feature>
<keyword evidence="5" id="KW-0472">Membrane</keyword>
<dbReference type="InterPro" id="IPR017939">
    <property type="entry name" value="G-Glutamylcylcotransferase"/>
</dbReference>
<protein>
    <recommendedName>
        <fullName evidence="1">gamma-glutamylcyclotransferase</fullName>
        <ecNumber evidence="1">4.3.2.9</ecNumber>
    </recommendedName>
</protein>
<organism evidence="6 7">
    <name type="scientific">Schizopora paradoxa</name>
    <dbReference type="NCBI Taxonomy" id="27342"/>
    <lineage>
        <taxon>Eukaryota</taxon>
        <taxon>Fungi</taxon>
        <taxon>Dikarya</taxon>
        <taxon>Basidiomycota</taxon>
        <taxon>Agaricomycotina</taxon>
        <taxon>Agaricomycetes</taxon>
        <taxon>Hymenochaetales</taxon>
        <taxon>Schizoporaceae</taxon>
        <taxon>Schizopora</taxon>
    </lineage>
</organism>
<accession>A0A0H2S031</accession>
<dbReference type="OrthoDB" id="2017317at2759"/>
<dbReference type="STRING" id="27342.A0A0H2S031"/>
<dbReference type="Gene3D" id="3.10.490.10">
    <property type="entry name" value="Gamma-glutamyl cyclotransferase-like"/>
    <property type="match status" value="1"/>
</dbReference>
<dbReference type="EMBL" id="KQ086028">
    <property type="protein sequence ID" value="KLO10381.1"/>
    <property type="molecule type" value="Genomic_DNA"/>
</dbReference>
<evidence type="ECO:0000256" key="2">
    <source>
        <dbReference type="ARBA" id="ARBA00023239"/>
    </source>
</evidence>